<evidence type="ECO:0000256" key="5">
    <source>
        <dbReference type="ARBA" id="ARBA00023237"/>
    </source>
</evidence>
<reference evidence="8 9" key="1">
    <citation type="submission" date="2019-03" db="EMBL/GenBank/DDBJ databases">
        <title>Genomic Encyclopedia of Archaeal and Bacterial Type Strains, Phase II (KMG-II): from individual species to whole genera.</title>
        <authorList>
            <person name="Goeker M."/>
        </authorList>
    </citation>
    <scope>NUCLEOTIDE SEQUENCE [LARGE SCALE GENOMIC DNA]</scope>
    <source>
        <strain evidence="8 9">DSM 19035</strain>
    </source>
</reference>
<comment type="similarity">
    <text evidence="2">Belongs to the SusD family.</text>
</comment>
<dbReference type="RefSeq" id="WP_133574289.1">
    <property type="nucleotide sequence ID" value="NZ_SNYC01000003.1"/>
</dbReference>
<organism evidence="8 9">
    <name type="scientific">Pedobacter metabolipauper</name>
    <dbReference type="NCBI Taxonomy" id="425513"/>
    <lineage>
        <taxon>Bacteria</taxon>
        <taxon>Pseudomonadati</taxon>
        <taxon>Bacteroidota</taxon>
        <taxon>Sphingobacteriia</taxon>
        <taxon>Sphingobacteriales</taxon>
        <taxon>Sphingobacteriaceae</taxon>
        <taxon>Pedobacter</taxon>
    </lineage>
</organism>
<evidence type="ECO:0000313" key="8">
    <source>
        <dbReference type="EMBL" id="TDQ11195.1"/>
    </source>
</evidence>
<keyword evidence="5" id="KW-0998">Cell outer membrane</keyword>
<dbReference type="OrthoDB" id="5694214at2"/>
<dbReference type="GO" id="GO:0009279">
    <property type="term" value="C:cell outer membrane"/>
    <property type="evidence" value="ECO:0007669"/>
    <property type="project" value="UniProtKB-SubCell"/>
</dbReference>
<keyword evidence="9" id="KW-1185">Reference proteome</keyword>
<dbReference type="SUPFAM" id="SSF48452">
    <property type="entry name" value="TPR-like"/>
    <property type="match status" value="1"/>
</dbReference>
<dbReference type="InterPro" id="IPR011990">
    <property type="entry name" value="TPR-like_helical_dom_sf"/>
</dbReference>
<proteinExistence type="inferred from homology"/>
<sequence length="555" mass="63214">MSKIQGFICIVLFFSLSCKKQLSTVVQDSITDETFWKTPNDFKLAANHLYNGLDRFGFEDTESDIAFNFPNSISNGNLQPSETSSDWTNSYSYIRSANNILEKGALNSDAEIKRYLAEARFFRAWYYWKLLRIYGGVPLITRVLDVDDPALFAARSSRTETADLILKDLNEAVTDLPLQSALPASDVGRITKGAALSLMARVALFEGTWQKFRNGTSAGKYLDAAIAASGLVMNSGGYSLYAGNADQSYRYLFLEQGDDSRETILDRRYARDILGHDMPYQYDETGYNPTKKMADMYLDKNGLPIGNPGSLFHGYATFSSEFQDRDPRMTMVMTIPGTLTNRVFFPVTKIANWPDKPQRNFNTGYILYKFMSEDPFANNTGQYGDESKFDYDRHLIRYAEVLLIYAEASFEKNDAITDQELNESVNKIRDRVHMPHLSNAFIAANGLDMRTEIRRERTVELALEGFRYDDLRRWKTAEIELRQDIKGIKIRGAEWASRAPYGDPAYLGRIDAEGFLIAETNRRFDAGKDYLQPLPVREIAFYTASGYKLEQNPNW</sequence>
<comment type="subcellular location">
    <subcellularLocation>
        <location evidence="1">Cell outer membrane</location>
    </subcellularLocation>
</comment>
<evidence type="ECO:0000313" key="9">
    <source>
        <dbReference type="Proteomes" id="UP000295620"/>
    </source>
</evidence>
<dbReference type="Gene3D" id="1.25.40.390">
    <property type="match status" value="1"/>
</dbReference>
<feature type="domain" description="RagB/SusD" evidence="6">
    <location>
        <begin position="281"/>
        <end position="555"/>
    </location>
</feature>
<evidence type="ECO:0000256" key="3">
    <source>
        <dbReference type="ARBA" id="ARBA00022729"/>
    </source>
</evidence>
<name>A0A4R6SYV2_9SPHI</name>
<accession>A0A4R6SYV2</accession>
<dbReference type="PROSITE" id="PS51257">
    <property type="entry name" value="PROKAR_LIPOPROTEIN"/>
    <property type="match status" value="1"/>
</dbReference>
<feature type="domain" description="SusD-like N-terminal" evidence="7">
    <location>
        <begin position="82"/>
        <end position="204"/>
    </location>
</feature>
<dbReference type="AlphaFoldDB" id="A0A4R6SYV2"/>
<keyword evidence="4" id="KW-0472">Membrane</keyword>
<dbReference type="InterPro" id="IPR033985">
    <property type="entry name" value="SusD-like_N"/>
</dbReference>
<dbReference type="EMBL" id="SNYC01000003">
    <property type="protein sequence ID" value="TDQ11195.1"/>
    <property type="molecule type" value="Genomic_DNA"/>
</dbReference>
<dbReference type="Pfam" id="PF14322">
    <property type="entry name" value="SusD-like_3"/>
    <property type="match status" value="1"/>
</dbReference>
<evidence type="ECO:0000259" key="7">
    <source>
        <dbReference type="Pfam" id="PF14322"/>
    </source>
</evidence>
<evidence type="ECO:0000256" key="2">
    <source>
        <dbReference type="ARBA" id="ARBA00006275"/>
    </source>
</evidence>
<keyword evidence="3" id="KW-0732">Signal</keyword>
<dbReference type="InterPro" id="IPR012944">
    <property type="entry name" value="SusD_RagB_dom"/>
</dbReference>
<evidence type="ECO:0000256" key="1">
    <source>
        <dbReference type="ARBA" id="ARBA00004442"/>
    </source>
</evidence>
<gene>
    <name evidence="8" type="ORF">ATK78_0311</name>
</gene>
<evidence type="ECO:0000256" key="4">
    <source>
        <dbReference type="ARBA" id="ARBA00023136"/>
    </source>
</evidence>
<comment type="caution">
    <text evidence="8">The sequence shown here is derived from an EMBL/GenBank/DDBJ whole genome shotgun (WGS) entry which is preliminary data.</text>
</comment>
<evidence type="ECO:0000259" key="6">
    <source>
        <dbReference type="Pfam" id="PF07980"/>
    </source>
</evidence>
<dbReference type="Pfam" id="PF07980">
    <property type="entry name" value="SusD_RagB"/>
    <property type="match status" value="1"/>
</dbReference>
<protein>
    <submittedName>
        <fullName evidence="8">Putative outer membrane starch-binding protein</fullName>
    </submittedName>
</protein>
<dbReference type="Proteomes" id="UP000295620">
    <property type="component" value="Unassembled WGS sequence"/>
</dbReference>